<dbReference type="AlphaFoldDB" id="A0A4Q0SSH3"/>
<gene>
    <name evidence="1" type="ORF">GRAN_5203</name>
</gene>
<organism evidence="1 2">
    <name type="scientific">Granulicella sibirica</name>
    <dbReference type="NCBI Taxonomy" id="2479048"/>
    <lineage>
        <taxon>Bacteria</taxon>
        <taxon>Pseudomonadati</taxon>
        <taxon>Acidobacteriota</taxon>
        <taxon>Terriglobia</taxon>
        <taxon>Terriglobales</taxon>
        <taxon>Acidobacteriaceae</taxon>
        <taxon>Granulicella</taxon>
    </lineage>
</organism>
<dbReference type="EMBL" id="RDSM01000007">
    <property type="protein sequence ID" value="RXH53865.1"/>
    <property type="molecule type" value="Genomic_DNA"/>
</dbReference>
<name>A0A4Q0SSH3_9BACT</name>
<proteinExistence type="predicted"/>
<evidence type="ECO:0000313" key="2">
    <source>
        <dbReference type="Proteomes" id="UP000289437"/>
    </source>
</evidence>
<evidence type="ECO:0000313" key="1">
    <source>
        <dbReference type="EMBL" id="RXH53865.1"/>
    </source>
</evidence>
<protein>
    <submittedName>
        <fullName evidence="1">Uncharacterized protein</fullName>
    </submittedName>
</protein>
<comment type="caution">
    <text evidence="1">The sequence shown here is derived from an EMBL/GenBank/DDBJ whole genome shotgun (WGS) entry which is preliminary data.</text>
</comment>
<sequence length="51" mass="5694">MFTVPDSLRRNGKLNLAICSLRPATHDHARSFGVLKTDESLVLPTEMRAVK</sequence>
<dbReference type="Proteomes" id="UP000289437">
    <property type="component" value="Unassembled WGS sequence"/>
</dbReference>
<reference evidence="2" key="2">
    <citation type="submission" date="2019-02" db="EMBL/GenBank/DDBJ databases">
        <title>Granulicella sibirica sp. nov., a psychrotolerant acidobacterium isolated from an organic soil layer in forested tundra, West Siberia.</title>
        <authorList>
            <person name="Oshkin I.Y."/>
            <person name="Kulichevskaya I.S."/>
            <person name="Rijpstra W.I.C."/>
            <person name="Sinninghe Damste J.S."/>
            <person name="Rakitin A.L."/>
            <person name="Ravin N.V."/>
            <person name="Dedysh S.N."/>
        </authorList>
    </citation>
    <scope>NUCLEOTIDE SEQUENCE [LARGE SCALE GENOMIC DNA]</scope>
    <source>
        <strain evidence="2">AF10</strain>
    </source>
</reference>
<reference evidence="1 2" key="1">
    <citation type="submission" date="2018-11" db="EMBL/GenBank/DDBJ databases">
        <authorList>
            <person name="Mardanov A.V."/>
            <person name="Ravin N.V."/>
            <person name="Dedysh S.N."/>
        </authorList>
    </citation>
    <scope>NUCLEOTIDE SEQUENCE [LARGE SCALE GENOMIC DNA]</scope>
    <source>
        <strain evidence="1 2">AF10</strain>
    </source>
</reference>
<accession>A0A4Q0SSH3</accession>
<keyword evidence="2" id="KW-1185">Reference proteome</keyword>